<comment type="similarity">
    <text evidence="2">Belongs to the pinin family.</text>
</comment>
<feature type="region of interest" description="Disordered" evidence="8">
    <location>
        <begin position="221"/>
        <end position="305"/>
    </location>
</feature>
<dbReference type="GO" id="GO:0008380">
    <property type="term" value="P:RNA splicing"/>
    <property type="evidence" value="ECO:0007669"/>
    <property type="project" value="UniProtKB-KW"/>
</dbReference>
<dbReference type="GO" id="GO:0071013">
    <property type="term" value="C:catalytic step 2 spliceosome"/>
    <property type="evidence" value="ECO:0007669"/>
    <property type="project" value="TreeGrafter"/>
</dbReference>
<feature type="region of interest" description="Disordered" evidence="8">
    <location>
        <begin position="61"/>
        <end position="80"/>
    </location>
</feature>
<gene>
    <name evidence="10" type="ORF">HYPSUDRAFT_50917</name>
</gene>
<evidence type="ECO:0000313" key="10">
    <source>
        <dbReference type="EMBL" id="KJA28722.1"/>
    </source>
</evidence>
<evidence type="ECO:0000256" key="4">
    <source>
        <dbReference type="ARBA" id="ARBA00023015"/>
    </source>
</evidence>
<sequence length="305" mass="33728">MSSTEVTQNEPQVEVPTSPTEPTHVGGETRKRPRLDFSAALGGRERKRGKSMFGILVGTLNKAKNEDKERNASEAAKKRQLIEQRLQAKLRKETDSVRRAEDAKKDKTAANRKEEDLQLKDSIYKLRRTRLPILANFLLTSDTIPDDSSSPPPADNPLAPVPRSHPPPLYYLPAILTPAQEAFLARRKAEVSEAAEKEWELFSEERSTGIEEVNQLRQRVAEEEARRKNDKAPQQVEVEMAHDDDAPASAVTDAAGPQTKGVEMDVDDAPAAPSSKEQSKSAPPEGEKKDESAAMPADDDDAVEY</sequence>
<accession>A0A0D2LLD9</accession>
<evidence type="ECO:0000313" key="11">
    <source>
        <dbReference type="Proteomes" id="UP000054270"/>
    </source>
</evidence>
<keyword evidence="7" id="KW-0539">Nucleus</keyword>
<evidence type="ECO:0000256" key="1">
    <source>
        <dbReference type="ARBA" id="ARBA00004123"/>
    </source>
</evidence>
<organism evidence="10 11">
    <name type="scientific">Hypholoma sublateritium (strain FD-334 SS-4)</name>
    <dbReference type="NCBI Taxonomy" id="945553"/>
    <lineage>
        <taxon>Eukaryota</taxon>
        <taxon>Fungi</taxon>
        <taxon>Dikarya</taxon>
        <taxon>Basidiomycota</taxon>
        <taxon>Agaricomycotina</taxon>
        <taxon>Agaricomycetes</taxon>
        <taxon>Agaricomycetidae</taxon>
        <taxon>Agaricales</taxon>
        <taxon>Agaricineae</taxon>
        <taxon>Strophariaceae</taxon>
        <taxon>Hypholoma</taxon>
    </lineage>
</organism>
<dbReference type="Proteomes" id="UP000054270">
    <property type="component" value="Unassembled WGS sequence"/>
</dbReference>
<feature type="region of interest" description="Disordered" evidence="8">
    <location>
        <begin position="141"/>
        <end position="165"/>
    </location>
</feature>
<evidence type="ECO:0000256" key="8">
    <source>
        <dbReference type="SAM" id="MobiDB-lite"/>
    </source>
</evidence>
<evidence type="ECO:0000256" key="2">
    <source>
        <dbReference type="ARBA" id="ARBA00010386"/>
    </source>
</evidence>
<evidence type="ECO:0000259" key="9">
    <source>
        <dbReference type="Pfam" id="PF04696"/>
    </source>
</evidence>
<dbReference type="Pfam" id="PF04696">
    <property type="entry name" value="Pinin_SDK_memA"/>
    <property type="match status" value="1"/>
</dbReference>
<feature type="domain" description="Pinin/SDK/MemA protein" evidence="9">
    <location>
        <begin position="44"/>
        <end position="140"/>
    </location>
</feature>
<feature type="compositionally biased region" description="Basic and acidic residues" evidence="8">
    <location>
        <begin position="90"/>
        <end position="115"/>
    </location>
</feature>
<feature type="region of interest" description="Disordered" evidence="8">
    <location>
        <begin position="1"/>
        <end position="35"/>
    </location>
</feature>
<evidence type="ECO:0000256" key="6">
    <source>
        <dbReference type="ARBA" id="ARBA00023187"/>
    </source>
</evidence>
<proteinExistence type="inferred from homology"/>
<feature type="compositionally biased region" description="Basic and acidic residues" evidence="8">
    <location>
        <begin position="63"/>
        <end position="80"/>
    </location>
</feature>
<keyword evidence="6" id="KW-0508">mRNA splicing</keyword>
<dbReference type="GO" id="GO:0006397">
    <property type="term" value="P:mRNA processing"/>
    <property type="evidence" value="ECO:0007669"/>
    <property type="project" value="UniProtKB-KW"/>
</dbReference>
<dbReference type="PANTHER" id="PTHR12707">
    <property type="entry name" value="PINN"/>
    <property type="match status" value="1"/>
</dbReference>
<feature type="compositionally biased region" description="Polar residues" evidence="8">
    <location>
        <begin position="1"/>
        <end position="21"/>
    </location>
</feature>
<dbReference type="AlphaFoldDB" id="A0A0D2LLD9"/>
<feature type="region of interest" description="Disordered" evidence="8">
    <location>
        <begin position="87"/>
        <end position="115"/>
    </location>
</feature>
<evidence type="ECO:0000256" key="5">
    <source>
        <dbReference type="ARBA" id="ARBA00023163"/>
    </source>
</evidence>
<dbReference type="OrthoDB" id="330772at2759"/>
<keyword evidence="11" id="KW-1185">Reference proteome</keyword>
<keyword evidence="3" id="KW-0507">mRNA processing</keyword>
<reference evidence="11" key="1">
    <citation type="submission" date="2014-04" db="EMBL/GenBank/DDBJ databases">
        <title>Evolutionary Origins and Diversification of the Mycorrhizal Mutualists.</title>
        <authorList>
            <consortium name="DOE Joint Genome Institute"/>
            <consortium name="Mycorrhizal Genomics Consortium"/>
            <person name="Kohler A."/>
            <person name="Kuo A."/>
            <person name="Nagy L.G."/>
            <person name="Floudas D."/>
            <person name="Copeland A."/>
            <person name="Barry K.W."/>
            <person name="Cichocki N."/>
            <person name="Veneault-Fourrey C."/>
            <person name="LaButti K."/>
            <person name="Lindquist E.A."/>
            <person name="Lipzen A."/>
            <person name="Lundell T."/>
            <person name="Morin E."/>
            <person name="Murat C."/>
            <person name="Riley R."/>
            <person name="Ohm R."/>
            <person name="Sun H."/>
            <person name="Tunlid A."/>
            <person name="Henrissat B."/>
            <person name="Grigoriev I.V."/>
            <person name="Hibbett D.S."/>
            <person name="Martin F."/>
        </authorList>
    </citation>
    <scope>NUCLEOTIDE SEQUENCE [LARGE SCALE GENOMIC DNA]</scope>
    <source>
        <strain evidence="11">FD-334 SS-4</strain>
    </source>
</reference>
<dbReference type="STRING" id="945553.A0A0D2LLD9"/>
<dbReference type="OMA" id="IYYLPYR"/>
<comment type="subcellular location">
    <subcellularLocation>
        <location evidence="1">Nucleus</location>
    </subcellularLocation>
</comment>
<feature type="compositionally biased region" description="Basic and acidic residues" evidence="8">
    <location>
        <begin position="221"/>
        <end position="231"/>
    </location>
</feature>
<dbReference type="InterPro" id="IPR039853">
    <property type="entry name" value="Pinin"/>
</dbReference>
<dbReference type="InterPro" id="IPR006786">
    <property type="entry name" value="Pinin_SDK_MemA"/>
</dbReference>
<feature type="compositionally biased region" description="Pro residues" evidence="8">
    <location>
        <begin position="150"/>
        <end position="165"/>
    </location>
</feature>
<evidence type="ECO:0000256" key="3">
    <source>
        <dbReference type="ARBA" id="ARBA00022664"/>
    </source>
</evidence>
<dbReference type="EMBL" id="KN817520">
    <property type="protein sequence ID" value="KJA28722.1"/>
    <property type="molecule type" value="Genomic_DNA"/>
</dbReference>
<keyword evidence="4" id="KW-0805">Transcription regulation</keyword>
<evidence type="ECO:0000256" key="7">
    <source>
        <dbReference type="ARBA" id="ARBA00023242"/>
    </source>
</evidence>
<dbReference type="PANTHER" id="PTHR12707:SF0">
    <property type="entry name" value="PININ"/>
    <property type="match status" value="1"/>
</dbReference>
<name>A0A0D2LLD9_HYPSF</name>
<protein>
    <recommendedName>
        <fullName evidence="9">Pinin/SDK/MemA protein domain-containing protein</fullName>
    </recommendedName>
</protein>
<keyword evidence="5" id="KW-0804">Transcription</keyword>